<accession>A0A9X1RK42</accession>
<feature type="domain" description="DNA polymerase III beta sliding clamp central" evidence="14">
    <location>
        <begin position="132"/>
        <end position="246"/>
    </location>
</feature>
<evidence type="ECO:0000256" key="11">
    <source>
        <dbReference type="ARBA" id="ARBA00033276"/>
    </source>
</evidence>
<comment type="caution">
    <text evidence="16">The sequence shown here is derived from an EMBL/GenBank/DDBJ whole genome shotgun (WGS) entry which is preliminary data.</text>
</comment>
<dbReference type="InterPro" id="IPR046938">
    <property type="entry name" value="DNA_clamp_sf"/>
</dbReference>
<comment type="similarity">
    <text evidence="2">Belongs to the beta sliding clamp family.</text>
</comment>
<keyword evidence="5 16" id="KW-0808">Transferase</keyword>
<protein>
    <recommendedName>
        <fullName evidence="3">Beta sliding clamp</fullName>
    </recommendedName>
    <alternativeName>
        <fullName evidence="11">Beta-clamp processivity factor</fullName>
    </alternativeName>
    <alternativeName>
        <fullName evidence="10">DNA polymerase III beta sliding clamp subunit</fullName>
    </alternativeName>
</protein>
<dbReference type="Pfam" id="PF02768">
    <property type="entry name" value="DNA_pol3_beta_3"/>
    <property type="match status" value="1"/>
</dbReference>
<dbReference type="GO" id="GO:0003887">
    <property type="term" value="F:DNA-directed DNA polymerase activity"/>
    <property type="evidence" value="ECO:0007669"/>
    <property type="project" value="UniProtKB-KW"/>
</dbReference>
<dbReference type="Pfam" id="PF00712">
    <property type="entry name" value="DNA_pol3_beta"/>
    <property type="match status" value="1"/>
</dbReference>
<evidence type="ECO:0000256" key="9">
    <source>
        <dbReference type="ARBA" id="ARBA00023125"/>
    </source>
</evidence>
<evidence type="ECO:0000259" key="14">
    <source>
        <dbReference type="Pfam" id="PF02767"/>
    </source>
</evidence>
<evidence type="ECO:0000256" key="4">
    <source>
        <dbReference type="ARBA" id="ARBA00022490"/>
    </source>
</evidence>
<keyword evidence="6 16" id="KW-0548">Nucleotidyltransferase</keyword>
<dbReference type="Proteomes" id="UP001139054">
    <property type="component" value="Unassembled WGS sequence"/>
</dbReference>
<dbReference type="Pfam" id="PF02767">
    <property type="entry name" value="DNA_pol3_beta_2"/>
    <property type="match status" value="1"/>
</dbReference>
<evidence type="ECO:0000256" key="10">
    <source>
        <dbReference type="ARBA" id="ARBA00030988"/>
    </source>
</evidence>
<gene>
    <name evidence="16" type="primary">dnaN</name>
    <name evidence="16" type="ORF">L6654_40400</name>
</gene>
<evidence type="ECO:0000256" key="2">
    <source>
        <dbReference type="ARBA" id="ARBA00010752"/>
    </source>
</evidence>
<dbReference type="GO" id="GO:0005737">
    <property type="term" value="C:cytoplasm"/>
    <property type="evidence" value="ECO:0007669"/>
    <property type="project" value="UniProtKB-SubCell"/>
</dbReference>
<dbReference type="GO" id="GO:0003677">
    <property type="term" value="F:DNA binding"/>
    <property type="evidence" value="ECO:0007669"/>
    <property type="project" value="UniProtKB-KW"/>
</dbReference>
<organism evidence="16 17">
    <name type="scientific">Bradyrhizobium zhengyangense</name>
    <dbReference type="NCBI Taxonomy" id="2911009"/>
    <lineage>
        <taxon>Bacteria</taxon>
        <taxon>Pseudomonadati</taxon>
        <taxon>Pseudomonadota</taxon>
        <taxon>Alphaproteobacteria</taxon>
        <taxon>Hyphomicrobiales</taxon>
        <taxon>Nitrobacteraceae</taxon>
        <taxon>Bradyrhizobium</taxon>
    </lineage>
</organism>
<dbReference type="PANTHER" id="PTHR30478">
    <property type="entry name" value="DNA POLYMERASE III SUBUNIT BETA"/>
    <property type="match status" value="1"/>
</dbReference>
<evidence type="ECO:0000256" key="3">
    <source>
        <dbReference type="ARBA" id="ARBA00021035"/>
    </source>
</evidence>
<keyword evidence="12" id="KW-0732">Signal</keyword>
<dbReference type="InterPro" id="IPR022637">
    <property type="entry name" value="DNA_polIII_beta_cen"/>
</dbReference>
<dbReference type="Gene3D" id="3.10.150.10">
    <property type="entry name" value="DNA Polymerase III, subunit A, domain 2"/>
    <property type="match status" value="1"/>
</dbReference>
<dbReference type="GO" id="GO:0009360">
    <property type="term" value="C:DNA polymerase III complex"/>
    <property type="evidence" value="ECO:0007669"/>
    <property type="project" value="InterPro"/>
</dbReference>
<evidence type="ECO:0000259" key="13">
    <source>
        <dbReference type="Pfam" id="PF00712"/>
    </source>
</evidence>
<proteinExistence type="inferred from homology"/>
<feature type="domain" description="DNA polymerase III beta sliding clamp N-terminal" evidence="13">
    <location>
        <begin position="12"/>
        <end position="116"/>
    </location>
</feature>
<evidence type="ECO:0000256" key="1">
    <source>
        <dbReference type="ARBA" id="ARBA00004496"/>
    </source>
</evidence>
<keyword evidence="4" id="KW-0963">Cytoplasm</keyword>
<dbReference type="CDD" id="cd00140">
    <property type="entry name" value="beta_clamp"/>
    <property type="match status" value="1"/>
</dbReference>
<evidence type="ECO:0000256" key="5">
    <source>
        <dbReference type="ARBA" id="ARBA00022679"/>
    </source>
</evidence>
<dbReference type="EMBL" id="JAKLTY010000050">
    <property type="protein sequence ID" value="MCG2632853.1"/>
    <property type="molecule type" value="Genomic_DNA"/>
</dbReference>
<dbReference type="SMART" id="SM00480">
    <property type="entry name" value="POL3Bc"/>
    <property type="match status" value="1"/>
</dbReference>
<reference evidence="16" key="1">
    <citation type="submission" date="2022-01" db="EMBL/GenBank/DDBJ databases">
        <title>Genome sequnece data of strain Bradyrhizobium sp. nov.</title>
        <authorList>
            <person name="Zhang J."/>
        </authorList>
    </citation>
    <scope>NUCLEOTIDE SEQUENCE</scope>
    <source>
        <strain evidence="16">WYCCWR 13023</strain>
    </source>
</reference>
<evidence type="ECO:0000259" key="15">
    <source>
        <dbReference type="Pfam" id="PF02768"/>
    </source>
</evidence>
<evidence type="ECO:0000313" key="16">
    <source>
        <dbReference type="EMBL" id="MCG2632853.1"/>
    </source>
</evidence>
<name>A0A9X1RK42_9BRAD</name>
<dbReference type="InterPro" id="IPR022634">
    <property type="entry name" value="DNA_polIII_beta_N"/>
</dbReference>
<dbReference type="AlphaFoldDB" id="A0A9X1RK42"/>
<dbReference type="NCBIfam" id="TIGR00663">
    <property type="entry name" value="dnan"/>
    <property type="match status" value="1"/>
</dbReference>
<feature type="signal peptide" evidence="12">
    <location>
        <begin position="1"/>
        <end position="19"/>
    </location>
</feature>
<evidence type="ECO:0000313" key="17">
    <source>
        <dbReference type="Proteomes" id="UP001139054"/>
    </source>
</evidence>
<dbReference type="PANTHER" id="PTHR30478:SF0">
    <property type="entry name" value="BETA SLIDING CLAMP"/>
    <property type="match status" value="1"/>
</dbReference>
<dbReference type="SUPFAM" id="SSF55979">
    <property type="entry name" value="DNA clamp"/>
    <property type="match status" value="3"/>
</dbReference>
<evidence type="ECO:0000256" key="6">
    <source>
        <dbReference type="ARBA" id="ARBA00022695"/>
    </source>
</evidence>
<sequence>MAAMFRASCGPLAAALALAALPVSERQARLSSALAPVRLVAEGEALAITSTSYDASITCRLRAAAQGEVAMPFERLANLLRHFPAEKEITIGADDRAAVITAGRSRFKLPVVALSELRQPFALGVETGRAELDAKVARDLFTRPAFAAASDVSRAYLSGILLHSNGKDLIAAATEGLRLCRVTASVPTSLSSDRSLIIPNRMVRAIGRLLGRTTGSVTLRRSDRLFAIEGKDFLVVSSRIDATYPDYERVIPPAGPNLVTTDRARLTEALARFVAVADPQASLHIVRLRWGAGGLHLYADGSDDFCAADVVGEAETAVQTNHFVELINALRGDHVRISVGGPGSMIVVTDPDDPSFFAGQMPIRPRSS</sequence>
<dbReference type="RefSeq" id="WP_237892074.1">
    <property type="nucleotide sequence ID" value="NZ_JAKLTY010000050.1"/>
</dbReference>
<comment type="subcellular location">
    <subcellularLocation>
        <location evidence="1">Cytoplasm</location>
    </subcellularLocation>
</comment>
<feature type="chain" id="PRO_5040999283" description="Beta sliding clamp" evidence="12">
    <location>
        <begin position="20"/>
        <end position="368"/>
    </location>
</feature>
<keyword evidence="8" id="KW-0239">DNA-directed DNA polymerase</keyword>
<dbReference type="InterPro" id="IPR001001">
    <property type="entry name" value="DNA_polIII_beta"/>
</dbReference>
<keyword evidence="9" id="KW-0238">DNA-binding</keyword>
<evidence type="ECO:0000256" key="8">
    <source>
        <dbReference type="ARBA" id="ARBA00022932"/>
    </source>
</evidence>
<keyword evidence="7" id="KW-0235">DNA replication</keyword>
<dbReference type="GO" id="GO:0008408">
    <property type="term" value="F:3'-5' exonuclease activity"/>
    <property type="evidence" value="ECO:0007669"/>
    <property type="project" value="InterPro"/>
</dbReference>
<evidence type="ECO:0000256" key="7">
    <source>
        <dbReference type="ARBA" id="ARBA00022705"/>
    </source>
</evidence>
<dbReference type="Gene3D" id="3.70.10.10">
    <property type="match status" value="1"/>
</dbReference>
<dbReference type="GO" id="GO:0006271">
    <property type="term" value="P:DNA strand elongation involved in DNA replication"/>
    <property type="evidence" value="ECO:0007669"/>
    <property type="project" value="TreeGrafter"/>
</dbReference>
<feature type="domain" description="DNA polymerase III beta sliding clamp C-terminal" evidence="15">
    <location>
        <begin position="249"/>
        <end position="364"/>
    </location>
</feature>
<evidence type="ECO:0000256" key="12">
    <source>
        <dbReference type="SAM" id="SignalP"/>
    </source>
</evidence>
<dbReference type="InterPro" id="IPR022635">
    <property type="entry name" value="DNA_polIII_beta_C"/>
</dbReference>